<dbReference type="Gene3D" id="2.130.10.10">
    <property type="entry name" value="YVTN repeat-like/Quinoprotein amine dehydrogenase"/>
    <property type="match status" value="1"/>
</dbReference>
<dbReference type="PANTHER" id="PTHR22838">
    <property type="entry name" value="WD REPEAT PROTEIN 26-RELATED"/>
    <property type="match status" value="1"/>
</dbReference>
<keyword evidence="1 3" id="KW-0853">WD repeat</keyword>
<feature type="repeat" description="WD" evidence="3">
    <location>
        <begin position="141"/>
        <end position="173"/>
    </location>
</feature>
<keyword evidence="2" id="KW-0677">Repeat</keyword>
<name>A0A8S0P7N2_OLEEU</name>
<dbReference type="OrthoDB" id="972532at2759"/>
<sequence>MWDCDGNEIKAWKGVRMPKVLDIAVTADGERLISILSDKEIRILNVATNAERVISENHSITSLSTSRDSKFLIVNLNSQEIHVWDISGNGSEPFQYRGHKQQKYVIRSCFGGFNSLFIASGSEDSKVYIWNRRYSSPIEVLSGHLNTVNCVGWNPRKPQMLASASDDQTIRIWGPSSMFH</sequence>
<gene>
    <name evidence="4" type="ORF">OLEA9_A114531</name>
</gene>
<proteinExistence type="predicted"/>
<dbReference type="AlphaFoldDB" id="A0A8S0P7N2"/>
<dbReference type="EMBL" id="CACTIH010000012">
    <property type="protein sequence ID" value="CAA2934230.1"/>
    <property type="molecule type" value="Genomic_DNA"/>
</dbReference>
<dbReference type="PANTHER" id="PTHR22838:SF23">
    <property type="entry name" value="WD REPEAT-CONTAINING PROTEIN WDS HOMOLOG"/>
    <property type="match status" value="1"/>
</dbReference>
<dbReference type="InterPro" id="IPR051350">
    <property type="entry name" value="WD_repeat-ST_regulator"/>
</dbReference>
<protein>
    <submittedName>
        <fullName evidence="4">WD repeat-containing 26</fullName>
    </submittedName>
</protein>
<evidence type="ECO:0000256" key="1">
    <source>
        <dbReference type="ARBA" id="ARBA00022574"/>
    </source>
</evidence>
<reference evidence="4 5" key="1">
    <citation type="submission" date="2019-12" db="EMBL/GenBank/DDBJ databases">
        <authorList>
            <person name="Alioto T."/>
            <person name="Alioto T."/>
            <person name="Gomez Garrido J."/>
        </authorList>
    </citation>
    <scope>NUCLEOTIDE SEQUENCE [LARGE SCALE GENOMIC DNA]</scope>
</reference>
<dbReference type="PROSITE" id="PS50294">
    <property type="entry name" value="WD_REPEATS_REGION"/>
    <property type="match status" value="1"/>
</dbReference>
<keyword evidence="5" id="KW-1185">Reference proteome</keyword>
<dbReference type="PROSITE" id="PS50082">
    <property type="entry name" value="WD_REPEATS_2"/>
    <property type="match status" value="1"/>
</dbReference>
<dbReference type="InterPro" id="IPR015943">
    <property type="entry name" value="WD40/YVTN_repeat-like_dom_sf"/>
</dbReference>
<dbReference type="Pfam" id="PF00400">
    <property type="entry name" value="WD40"/>
    <property type="match status" value="2"/>
</dbReference>
<evidence type="ECO:0000256" key="3">
    <source>
        <dbReference type="PROSITE-ProRule" id="PRU00221"/>
    </source>
</evidence>
<evidence type="ECO:0000313" key="5">
    <source>
        <dbReference type="Proteomes" id="UP000594638"/>
    </source>
</evidence>
<comment type="caution">
    <text evidence="4">The sequence shown here is derived from an EMBL/GenBank/DDBJ whole genome shotgun (WGS) entry which is preliminary data.</text>
</comment>
<dbReference type="SUPFAM" id="SSF50978">
    <property type="entry name" value="WD40 repeat-like"/>
    <property type="match status" value="1"/>
</dbReference>
<evidence type="ECO:0000313" key="4">
    <source>
        <dbReference type="EMBL" id="CAA2934230.1"/>
    </source>
</evidence>
<accession>A0A8S0P7N2</accession>
<dbReference type="Proteomes" id="UP000594638">
    <property type="component" value="Unassembled WGS sequence"/>
</dbReference>
<dbReference type="SMART" id="SM00320">
    <property type="entry name" value="WD40"/>
    <property type="match status" value="4"/>
</dbReference>
<dbReference type="InterPro" id="IPR036322">
    <property type="entry name" value="WD40_repeat_dom_sf"/>
</dbReference>
<evidence type="ECO:0000256" key="2">
    <source>
        <dbReference type="ARBA" id="ARBA00022737"/>
    </source>
</evidence>
<dbReference type="Gramene" id="OE9A114531T1">
    <property type="protein sequence ID" value="OE9A114531C1"/>
    <property type="gene ID" value="OE9A114531"/>
</dbReference>
<organism evidence="4 5">
    <name type="scientific">Olea europaea subsp. europaea</name>
    <dbReference type="NCBI Taxonomy" id="158383"/>
    <lineage>
        <taxon>Eukaryota</taxon>
        <taxon>Viridiplantae</taxon>
        <taxon>Streptophyta</taxon>
        <taxon>Embryophyta</taxon>
        <taxon>Tracheophyta</taxon>
        <taxon>Spermatophyta</taxon>
        <taxon>Magnoliopsida</taxon>
        <taxon>eudicotyledons</taxon>
        <taxon>Gunneridae</taxon>
        <taxon>Pentapetalae</taxon>
        <taxon>asterids</taxon>
        <taxon>lamiids</taxon>
        <taxon>Lamiales</taxon>
        <taxon>Oleaceae</taxon>
        <taxon>Oleeae</taxon>
        <taxon>Olea</taxon>
    </lineage>
</organism>
<dbReference type="InterPro" id="IPR001680">
    <property type="entry name" value="WD40_rpt"/>
</dbReference>